<dbReference type="PANTHER" id="PTHR12526:SF636">
    <property type="entry name" value="BLL3647 PROTEIN"/>
    <property type="match status" value="1"/>
</dbReference>
<keyword evidence="3" id="KW-1185">Reference proteome</keyword>
<proteinExistence type="predicted"/>
<dbReference type="SUPFAM" id="SSF53756">
    <property type="entry name" value="UDP-Glycosyltransferase/glycogen phosphorylase"/>
    <property type="match status" value="1"/>
</dbReference>
<feature type="domain" description="Glycosyl transferase family 1" evidence="1">
    <location>
        <begin position="195"/>
        <end position="344"/>
    </location>
</feature>
<reference evidence="2" key="1">
    <citation type="submission" date="2016-01" db="EMBL/GenBank/DDBJ databases">
        <authorList>
            <person name="Mcilroy J.S."/>
            <person name="Karst M S."/>
            <person name="Albertsen M."/>
        </authorList>
    </citation>
    <scope>NUCLEOTIDE SEQUENCE</scope>
    <source>
        <strain evidence="2">Cfx-K</strain>
    </source>
</reference>
<dbReference type="Gene3D" id="3.40.50.2000">
    <property type="entry name" value="Glycogen Phosphorylase B"/>
    <property type="match status" value="2"/>
</dbReference>
<protein>
    <submittedName>
        <fullName evidence="2">Glycosyltransferase</fullName>
    </submittedName>
</protein>
<evidence type="ECO:0000313" key="3">
    <source>
        <dbReference type="Proteomes" id="UP000215027"/>
    </source>
</evidence>
<name>A0A160T5Y8_9CHLR</name>
<organism evidence="2 3">
    <name type="scientific">Candidatus Promineifilum breve</name>
    <dbReference type="NCBI Taxonomy" id="1806508"/>
    <lineage>
        <taxon>Bacteria</taxon>
        <taxon>Bacillati</taxon>
        <taxon>Chloroflexota</taxon>
        <taxon>Ardenticatenia</taxon>
        <taxon>Candidatus Promineifilales</taxon>
        <taxon>Candidatus Promineifilaceae</taxon>
        <taxon>Candidatus Promineifilum</taxon>
    </lineage>
</organism>
<gene>
    <name evidence="2" type="ORF">CFX0092_A2750</name>
</gene>
<dbReference type="EMBL" id="LN890655">
    <property type="protein sequence ID" value="CUS04628.2"/>
    <property type="molecule type" value="Genomic_DNA"/>
</dbReference>
<dbReference type="PANTHER" id="PTHR12526">
    <property type="entry name" value="GLYCOSYLTRANSFERASE"/>
    <property type="match status" value="1"/>
</dbReference>
<dbReference type="InterPro" id="IPR001296">
    <property type="entry name" value="Glyco_trans_1"/>
</dbReference>
<evidence type="ECO:0000259" key="1">
    <source>
        <dbReference type="Pfam" id="PF00534"/>
    </source>
</evidence>
<dbReference type="CDD" id="cd03801">
    <property type="entry name" value="GT4_PimA-like"/>
    <property type="match status" value="1"/>
</dbReference>
<dbReference type="Pfam" id="PF00534">
    <property type="entry name" value="Glycos_transf_1"/>
    <property type="match status" value="1"/>
</dbReference>
<dbReference type="KEGG" id="pbf:CFX0092_A2750"/>
<dbReference type="RefSeq" id="WP_095043937.1">
    <property type="nucleotide sequence ID" value="NZ_LN890655.1"/>
</dbReference>
<dbReference type="OrthoDB" id="9806653at2"/>
<accession>A0A160T5Y8</accession>
<dbReference type="GO" id="GO:0016757">
    <property type="term" value="F:glycosyltransferase activity"/>
    <property type="evidence" value="ECO:0007669"/>
    <property type="project" value="InterPro"/>
</dbReference>
<sequence length="372" mass="41405">MRVLMLSKACLVGAYQTKLEAIARLPGVALTAIVPPSWDDPDGRVTLERRYTEGYELLVDPIRFNGRYHTYYFPRLPQRLAQLRPDIVHIDEEPYNLATWLALRAARAAGAKTLFFSWQNIARSYPLPFSLMERQVLAGVDYAIMGNQEAVGVWQSKGYAGPYQVIPQFGVDPDLFAPPPTRDPGRAFIIGSANRRLAPEKGVDLLLRAAAELPGVWRLHVAGEGPALPSLRRLADELGIAARVHFDGPIPSTQVPAYLRELDALVLTSRTLPSWKEQFGRVLVEAMACGVPVIGSRSGEIPHVIGDAGLTVPEEDIDALRNGLLQLMQDDALRRELSRRGRQRVLERFTQAQIAAATVDVYRRMLPRSEEK</sequence>
<evidence type="ECO:0000313" key="2">
    <source>
        <dbReference type="EMBL" id="CUS04628.2"/>
    </source>
</evidence>
<dbReference type="Proteomes" id="UP000215027">
    <property type="component" value="Chromosome I"/>
</dbReference>
<dbReference type="AlphaFoldDB" id="A0A160T5Y8"/>